<reference evidence="2 3" key="1">
    <citation type="journal article" date="2018" name="Nat. Ecol. Evol.">
        <title>Genomic signatures of mitonuclear coevolution across populations of Tigriopus californicus.</title>
        <authorList>
            <person name="Barreto F.S."/>
            <person name="Watson E.T."/>
            <person name="Lima T.G."/>
            <person name="Willett C.S."/>
            <person name="Edmands S."/>
            <person name="Li W."/>
            <person name="Burton R.S."/>
        </authorList>
    </citation>
    <scope>NUCLEOTIDE SEQUENCE [LARGE SCALE GENOMIC DNA]</scope>
    <source>
        <strain evidence="2 3">San Diego</strain>
    </source>
</reference>
<protein>
    <recommendedName>
        <fullName evidence="1">CUB domain-containing protein</fullName>
    </recommendedName>
</protein>
<gene>
    <name evidence="2" type="ORF">TCAL_09204</name>
</gene>
<dbReference type="Pfam" id="PF26080">
    <property type="entry name" value="CUB_animal"/>
    <property type="match status" value="1"/>
</dbReference>
<evidence type="ECO:0000313" key="3">
    <source>
        <dbReference type="Proteomes" id="UP000318571"/>
    </source>
</evidence>
<evidence type="ECO:0000259" key="1">
    <source>
        <dbReference type="Pfam" id="PF26080"/>
    </source>
</evidence>
<organism evidence="2 3">
    <name type="scientific">Tigriopus californicus</name>
    <name type="common">Marine copepod</name>
    <dbReference type="NCBI Taxonomy" id="6832"/>
    <lineage>
        <taxon>Eukaryota</taxon>
        <taxon>Metazoa</taxon>
        <taxon>Ecdysozoa</taxon>
        <taxon>Arthropoda</taxon>
        <taxon>Crustacea</taxon>
        <taxon>Multicrustacea</taxon>
        <taxon>Hexanauplia</taxon>
        <taxon>Copepoda</taxon>
        <taxon>Harpacticoida</taxon>
        <taxon>Harpacticidae</taxon>
        <taxon>Tigriopus</taxon>
    </lineage>
</organism>
<dbReference type="InterPro" id="IPR058698">
    <property type="entry name" value="CUB_metazoa"/>
</dbReference>
<evidence type="ECO:0000313" key="2">
    <source>
        <dbReference type="EMBL" id="TRY74523.1"/>
    </source>
</evidence>
<dbReference type="AlphaFoldDB" id="A0A553PA18"/>
<sequence>MILGLSSGIRALEQVSLVDNGALRRERGNCKICYTAIDPADVSVNGMAADMGHNANDPKCCGYTDSGKATNGFDCIVIPGLRTTGADSVLKGDSVCGNGVGLVTKKTGTASATVCSKRQPFSVRFRSDSYEIMDEMGMLGFRLLYTQNSNGC</sequence>
<accession>A0A553PA18</accession>
<feature type="domain" description="CUB" evidence="1">
    <location>
        <begin position="23"/>
        <end position="148"/>
    </location>
</feature>
<keyword evidence="3" id="KW-1185">Reference proteome</keyword>
<comment type="caution">
    <text evidence="2">The sequence shown here is derived from an EMBL/GenBank/DDBJ whole genome shotgun (WGS) entry which is preliminary data.</text>
</comment>
<dbReference type="EMBL" id="VCGU01000005">
    <property type="protein sequence ID" value="TRY74523.1"/>
    <property type="molecule type" value="Genomic_DNA"/>
</dbReference>
<proteinExistence type="predicted"/>
<name>A0A553PA18_TIGCA</name>
<dbReference type="Proteomes" id="UP000318571">
    <property type="component" value="Chromosome 2"/>
</dbReference>